<proteinExistence type="predicted"/>
<sequence>MDNHFLQLFRKVLLTRDIEFIIAEVMKFIKYRRHATYILRQHDDVIRKRWQLVNQQKGMCERRETFKMAWNQQIVYGRSTGTTQNEIHALNFLAILEIKYTNLPAAERFFLTSSIIYGSTVTSPCYHPFANSCICGFNARTTYVKPAIGKCVTSRPKQRDWPKGKYCAIKCLGRSLRGYANFSLPWGVAWGNAWGKNSENFEIFEKMPEA</sequence>
<dbReference type="Proteomes" id="UP000054826">
    <property type="component" value="Unassembled WGS sequence"/>
</dbReference>
<organism evidence="1 2">
    <name type="scientific">Trichinella pseudospiralis</name>
    <name type="common">Parasitic roundworm</name>
    <dbReference type="NCBI Taxonomy" id="6337"/>
    <lineage>
        <taxon>Eukaryota</taxon>
        <taxon>Metazoa</taxon>
        <taxon>Ecdysozoa</taxon>
        <taxon>Nematoda</taxon>
        <taxon>Enoplea</taxon>
        <taxon>Dorylaimia</taxon>
        <taxon>Trichinellida</taxon>
        <taxon>Trichinellidae</taxon>
        <taxon>Trichinella</taxon>
    </lineage>
</organism>
<dbReference type="AlphaFoldDB" id="A0A0V1K101"/>
<protein>
    <submittedName>
        <fullName evidence="1">Uncharacterized protein</fullName>
    </submittedName>
</protein>
<evidence type="ECO:0000313" key="2">
    <source>
        <dbReference type="Proteomes" id="UP000054826"/>
    </source>
</evidence>
<gene>
    <name evidence="1" type="ORF">T4C_9675</name>
</gene>
<evidence type="ECO:0000313" key="1">
    <source>
        <dbReference type="EMBL" id="KRZ40947.1"/>
    </source>
</evidence>
<dbReference type="EMBL" id="JYDV01000023">
    <property type="protein sequence ID" value="KRZ40947.1"/>
    <property type="molecule type" value="Genomic_DNA"/>
</dbReference>
<reference evidence="1 2" key="1">
    <citation type="submission" date="2015-01" db="EMBL/GenBank/DDBJ databases">
        <title>Evolution of Trichinella species and genotypes.</title>
        <authorList>
            <person name="Korhonen P.K."/>
            <person name="Edoardo P."/>
            <person name="Giuseppe L.R."/>
            <person name="Gasser R.B."/>
        </authorList>
    </citation>
    <scope>NUCLEOTIDE SEQUENCE [LARGE SCALE GENOMIC DNA]</scope>
    <source>
        <strain evidence="1">ISS176</strain>
    </source>
</reference>
<accession>A0A0V1K101</accession>
<comment type="caution">
    <text evidence="1">The sequence shown here is derived from an EMBL/GenBank/DDBJ whole genome shotgun (WGS) entry which is preliminary data.</text>
</comment>
<name>A0A0V1K101_TRIPS</name>